<keyword evidence="2" id="KW-1185">Reference proteome</keyword>
<gene>
    <name evidence="1" type="ORF">E2562_008236</name>
</gene>
<sequence>MENTDSLQFVLTTALQCTVAFPLLRLMATFSAMAGAIDVVFMHDAKFAPPRANPRLCHLDRAINAGMPAPMTRWWHSEERCRPSARLIRGPMRSPASLTSSLLRWRMQPRERWRVYLSL</sequence>
<protein>
    <submittedName>
        <fullName evidence="1">Uncharacterized protein</fullName>
    </submittedName>
</protein>
<dbReference type="EMBL" id="SPHZ02000006">
    <property type="protein sequence ID" value="KAF0911348.1"/>
    <property type="molecule type" value="Genomic_DNA"/>
</dbReference>
<name>A0A6G1DFF4_9ORYZ</name>
<dbReference type="AlphaFoldDB" id="A0A6G1DFF4"/>
<reference evidence="1 2" key="1">
    <citation type="submission" date="2019-11" db="EMBL/GenBank/DDBJ databases">
        <title>Whole genome sequence of Oryza granulata.</title>
        <authorList>
            <person name="Li W."/>
        </authorList>
    </citation>
    <scope>NUCLEOTIDE SEQUENCE [LARGE SCALE GENOMIC DNA]</scope>
    <source>
        <strain evidence="2">cv. Menghai</strain>
        <tissue evidence="1">Leaf</tissue>
    </source>
</reference>
<comment type="caution">
    <text evidence="1">The sequence shown here is derived from an EMBL/GenBank/DDBJ whole genome shotgun (WGS) entry which is preliminary data.</text>
</comment>
<evidence type="ECO:0000313" key="1">
    <source>
        <dbReference type="EMBL" id="KAF0911348.1"/>
    </source>
</evidence>
<organism evidence="1 2">
    <name type="scientific">Oryza meyeriana var. granulata</name>
    <dbReference type="NCBI Taxonomy" id="110450"/>
    <lineage>
        <taxon>Eukaryota</taxon>
        <taxon>Viridiplantae</taxon>
        <taxon>Streptophyta</taxon>
        <taxon>Embryophyta</taxon>
        <taxon>Tracheophyta</taxon>
        <taxon>Spermatophyta</taxon>
        <taxon>Magnoliopsida</taxon>
        <taxon>Liliopsida</taxon>
        <taxon>Poales</taxon>
        <taxon>Poaceae</taxon>
        <taxon>BOP clade</taxon>
        <taxon>Oryzoideae</taxon>
        <taxon>Oryzeae</taxon>
        <taxon>Oryzinae</taxon>
        <taxon>Oryza</taxon>
        <taxon>Oryza meyeriana</taxon>
    </lineage>
</organism>
<dbReference type="Proteomes" id="UP000479710">
    <property type="component" value="Unassembled WGS sequence"/>
</dbReference>
<accession>A0A6G1DFF4</accession>
<proteinExistence type="predicted"/>
<evidence type="ECO:0000313" key="2">
    <source>
        <dbReference type="Proteomes" id="UP000479710"/>
    </source>
</evidence>